<organism evidence="5 6">
    <name type="scientific">Actinotalea fermentans</name>
    <dbReference type="NCBI Taxonomy" id="43671"/>
    <lineage>
        <taxon>Bacteria</taxon>
        <taxon>Bacillati</taxon>
        <taxon>Actinomycetota</taxon>
        <taxon>Actinomycetes</taxon>
        <taxon>Micrococcales</taxon>
        <taxon>Cellulomonadaceae</taxon>
        <taxon>Actinotalea</taxon>
    </lineage>
</organism>
<dbReference type="InterPro" id="IPR000843">
    <property type="entry name" value="HTH_LacI"/>
</dbReference>
<dbReference type="RefSeq" id="WP_146819905.1">
    <property type="nucleotide sequence ID" value="NZ_BJYK01000009.1"/>
</dbReference>
<accession>A0A511Z1A8</accession>
<dbReference type="Gene3D" id="3.40.50.2300">
    <property type="match status" value="2"/>
</dbReference>
<keyword evidence="1" id="KW-0805">Transcription regulation</keyword>
<dbReference type="PANTHER" id="PTHR30146:SF109">
    <property type="entry name" value="HTH-TYPE TRANSCRIPTIONAL REGULATOR GALS"/>
    <property type="match status" value="1"/>
</dbReference>
<dbReference type="SUPFAM" id="SSF47413">
    <property type="entry name" value="lambda repressor-like DNA-binding domains"/>
    <property type="match status" value="1"/>
</dbReference>
<dbReference type="SUPFAM" id="SSF53822">
    <property type="entry name" value="Periplasmic binding protein-like I"/>
    <property type="match status" value="1"/>
</dbReference>
<dbReference type="Pfam" id="PF00356">
    <property type="entry name" value="LacI"/>
    <property type="match status" value="1"/>
</dbReference>
<evidence type="ECO:0000313" key="5">
    <source>
        <dbReference type="EMBL" id="GEN81241.1"/>
    </source>
</evidence>
<keyword evidence="2" id="KW-0238">DNA-binding</keyword>
<protein>
    <submittedName>
        <fullName evidence="5">LacI family transcriptional regulator</fullName>
    </submittedName>
</protein>
<dbReference type="PROSITE" id="PS50932">
    <property type="entry name" value="HTH_LACI_2"/>
    <property type="match status" value="1"/>
</dbReference>
<evidence type="ECO:0000256" key="1">
    <source>
        <dbReference type="ARBA" id="ARBA00023015"/>
    </source>
</evidence>
<dbReference type="SMART" id="SM00354">
    <property type="entry name" value="HTH_LACI"/>
    <property type="match status" value="1"/>
</dbReference>
<dbReference type="PANTHER" id="PTHR30146">
    <property type="entry name" value="LACI-RELATED TRANSCRIPTIONAL REPRESSOR"/>
    <property type="match status" value="1"/>
</dbReference>
<dbReference type="CDD" id="cd01392">
    <property type="entry name" value="HTH_LacI"/>
    <property type="match status" value="1"/>
</dbReference>
<dbReference type="EMBL" id="BJYK01000009">
    <property type="protein sequence ID" value="GEN81241.1"/>
    <property type="molecule type" value="Genomic_DNA"/>
</dbReference>
<dbReference type="InterPro" id="IPR010982">
    <property type="entry name" value="Lambda_DNA-bd_dom_sf"/>
</dbReference>
<evidence type="ECO:0000313" key="6">
    <source>
        <dbReference type="Proteomes" id="UP000321484"/>
    </source>
</evidence>
<dbReference type="OrthoDB" id="37081at2"/>
<evidence type="ECO:0000256" key="3">
    <source>
        <dbReference type="ARBA" id="ARBA00023163"/>
    </source>
</evidence>
<feature type="domain" description="HTH lacI-type" evidence="4">
    <location>
        <begin position="20"/>
        <end position="74"/>
    </location>
</feature>
<dbReference type="Gene3D" id="1.10.260.40">
    <property type="entry name" value="lambda repressor-like DNA-binding domains"/>
    <property type="match status" value="1"/>
</dbReference>
<name>A0A511Z1A8_9CELL</name>
<dbReference type="InterPro" id="IPR028082">
    <property type="entry name" value="Peripla_BP_I"/>
</dbReference>
<reference evidence="5 6" key="1">
    <citation type="submission" date="2019-07" db="EMBL/GenBank/DDBJ databases">
        <title>Whole genome shotgun sequence of Actinotalea fermentans NBRC 105374.</title>
        <authorList>
            <person name="Hosoyama A."/>
            <person name="Uohara A."/>
            <person name="Ohji S."/>
            <person name="Ichikawa N."/>
        </authorList>
    </citation>
    <scope>NUCLEOTIDE SEQUENCE [LARGE SCALE GENOMIC DNA]</scope>
    <source>
        <strain evidence="5 6">NBRC 105374</strain>
    </source>
</reference>
<gene>
    <name evidence="5" type="ORF">AFE02nite_29750</name>
</gene>
<dbReference type="AlphaFoldDB" id="A0A511Z1A8"/>
<keyword evidence="6" id="KW-1185">Reference proteome</keyword>
<dbReference type="GO" id="GO:0000976">
    <property type="term" value="F:transcription cis-regulatory region binding"/>
    <property type="evidence" value="ECO:0007669"/>
    <property type="project" value="TreeGrafter"/>
</dbReference>
<dbReference type="Pfam" id="PF13377">
    <property type="entry name" value="Peripla_BP_3"/>
    <property type="match status" value="1"/>
</dbReference>
<evidence type="ECO:0000256" key="2">
    <source>
        <dbReference type="ARBA" id="ARBA00023125"/>
    </source>
</evidence>
<dbReference type="CDD" id="cd06293">
    <property type="entry name" value="PBP1_LacI-like"/>
    <property type="match status" value="1"/>
</dbReference>
<sequence>MLQPMDAAPADGRPEDGRTVGVRDVAAAAGVSVGTVSNVLNNPDRVGARTRERVEEAMRSLGFVGSRAAGQLRSRRSKLIGVVVPDVGNPFWASVLRGVETVADGLRLTLVVCSTHQDPARQRRLLRDLESQGVDGLIIAPIVDRAADWKSFEARRFGVVTLERQHPGSLGAWVSLDNVQGARLAMDHLLERGHRRLALVNGPSRVSWCAERRAGAVAAVEARGLDPAEVIVDVVVDDLTVVEGRTAVGPLLDARQVTAVMCVNDMLALGALLAMQDRGLRVPDDVALVGYDDADFAPALNPPLTTVHQPSFEMGMAAARLLFDDRDPGEHIDFEPRLVVRGSTVLP</sequence>
<comment type="caution">
    <text evidence="5">The sequence shown here is derived from an EMBL/GenBank/DDBJ whole genome shotgun (WGS) entry which is preliminary data.</text>
</comment>
<evidence type="ECO:0000259" key="4">
    <source>
        <dbReference type="PROSITE" id="PS50932"/>
    </source>
</evidence>
<dbReference type="PROSITE" id="PS00356">
    <property type="entry name" value="HTH_LACI_1"/>
    <property type="match status" value="1"/>
</dbReference>
<dbReference type="Proteomes" id="UP000321484">
    <property type="component" value="Unassembled WGS sequence"/>
</dbReference>
<dbReference type="GO" id="GO:0003700">
    <property type="term" value="F:DNA-binding transcription factor activity"/>
    <property type="evidence" value="ECO:0007669"/>
    <property type="project" value="TreeGrafter"/>
</dbReference>
<proteinExistence type="predicted"/>
<keyword evidence="3" id="KW-0804">Transcription</keyword>
<dbReference type="InterPro" id="IPR046335">
    <property type="entry name" value="LacI/GalR-like_sensor"/>
</dbReference>